<feature type="transmembrane region" description="Helical" evidence="9">
    <location>
        <begin position="394"/>
        <end position="415"/>
    </location>
</feature>
<dbReference type="InterPro" id="IPR006042">
    <property type="entry name" value="Xan_ur_permease"/>
</dbReference>
<dbReference type="Proteomes" id="UP000295727">
    <property type="component" value="Chromosome 2"/>
</dbReference>
<evidence type="ECO:0000256" key="1">
    <source>
        <dbReference type="ARBA" id="ARBA00004651"/>
    </source>
</evidence>
<keyword evidence="3" id="KW-0813">Transport</keyword>
<dbReference type="Pfam" id="PF00860">
    <property type="entry name" value="Xan_ur_permease"/>
    <property type="match status" value="1"/>
</dbReference>
<comment type="similarity">
    <text evidence="2">Belongs to the nucleobase:cation symporter-2 (NCS2) (TC 2.A.40) family.</text>
</comment>
<evidence type="ECO:0000256" key="2">
    <source>
        <dbReference type="ARBA" id="ARBA00008821"/>
    </source>
</evidence>
<evidence type="ECO:0000256" key="9">
    <source>
        <dbReference type="SAM" id="Phobius"/>
    </source>
</evidence>
<keyword evidence="4" id="KW-1003">Cell membrane</keyword>
<protein>
    <submittedName>
        <fullName evidence="10">Purine permease</fullName>
    </submittedName>
</protein>
<keyword evidence="6 9" id="KW-1133">Transmembrane helix</keyword>
<dbReference type="PANTHER" id="PTHR42810:SF4">
    <property type="entry name" value="URIC ACID TRANSPORTER UACT"/>
    <property type="match status" value="1"/>
</dbReference>
<gene>
    <name evidence="10" type="ORF">E1956_21985</name>
</gene>
<dbReference type="GO" id="GO:0005886">
    <property type="term" value="C:plasma membrane"/>
    <property type="evidence" value="ECO:0007669"/>
    <property type="project" value="UniProtKB-SubCell"/>
</dbReference>
<feature type="transmembrane region" description="Helical" evidence="9">
    <location>
        <begin position="205"/>
        <end position="225"/>
    </location>
</feature>
<feature type="transmembrane region" description="Helical" evidence="9">
    <location>
        <begin position="356"/>
        <end position="382"/>
    </location>
</feature>
<dbReference type="InterPro" id="IPR017588">
    <property type="entry name" value="UacT-like"/>
</dbReference>
<dbReference type="GO" id="GO:0042907">
    <property type="term" value="F:xanthine transmembrane transporter activity"/>
    <property type="evidence" value="ECO:0007669"/>
    <property type="project" value="TreeGrafter"/>
</dbReference>
<evidence type="ECO:0000313" key="10">
    <source>
        <dbReference type="EMBL" id="QBQ99811.1"/>
    </source>
</evidence>
<organism evidence="10 11">
    <name type="scientific">Paraburkholderia pallida</name>
    <dbReference type="NCBI Taxonomy" id="2547399"/>
    <lineage>
        <taxon>Bacteria</taxon>
        <taxon>Pseudomonadati</taxon>
        <taxon>Pseudomonadota</taxon>
        <taxon>Betaproteobacteria</taxon>
        <taxon>Burkholderiales</taxon>
        <taxon>Burkholderiaceae</taxon>
        <taxon>Paraburkholderia</taxon>
    </lineage>
</organism>
<dbReference type="AlphaFoldDB" id="A0A4P7D069"/>
<feature type="transmembrane region" description="Helical" evidence="9">
    <location>
        <begin position="42"/>
        <end position="60"/>
    </location>
</feature>
<evidence type="ECO:0000256" key="6">
    <source>
        <dbReference type="ARBA" id="ARBA00022989"/>
    </source>
</evidence>
<keyword evidence="7 9" id="KW-0472">Membrane</keyword>
<evidence type="ECO:0000256" key="4">
    <source>
        <dbReference type="ARBA" id="ARBA00022475"/>
    </source>
</evidence>
<evidence type="ECO:0000256" key="8">
    <source>
        <dbReference type="SAM" id="MobiDB-lite"/>
    </source>
</evidence>
<evidence type="ECO:0000256" key="5">
    <source>
        <dbReference type="ARBA" id="ARBA00022692"/>
    </source>
</evidence>
<feature type="transmembrane region" description="Helical" evidence="9">
    <location>
        <begin position="332"/>
        <end position="350"/>
    </location>
</feature>
<keyword evidence="11" id="KW-1185">Reference proteome</keyword>
<name>A0A4P7D069_9BURK</name>
<feature type="transmembrane region" description="Helical" evidence="9">
    <location>
        <begin position="421"/>
        <end position="444"/>
    </location>
</feature>
<dbReference type="NCBIfam" id="TIGR00801">
    <property type="entry name" value="ncs2"/>
    <property type="match status" value="1"/>
</dbReference>
<sequence>METAAEQSDLAARSSAPPRTGTAPVDEVPPANKLLAFGLQHVLVMYAGAIAVPILIGGVAKLPMDAIAMLISADLFACGIASVIQSAGLWKFGIRLPLMMGVTFAAVPPMTVMATDPAIGLTGLFGSVIAAGVVTIALAPLVGRMVALFPPVVTGTVITVTGINLVPVGINWMAGGAKVGDPLSLTISLIVLVTILAITRYARGFLRNIAVLLGILIGFAIASFAGKVDFSVLSRASWFEFVTPFHFGMPTFHLIPVVALSIVMIVVMVETTGMMLAVAEMVDKPVDQADVVRGLRVDGLGTLIGGIFNTFPYVTYSQNVGLVGVTGIKSRWVCVCAGAIMIVLALFPKLSTLFALIPHCVLGGAGVVMFGMVVATGIKVLVDVDYRHESGRNNLLIVAVSVCIGMVPLINPGLLAWLPHWLFPFTHSGIVLASVSALLLNLYFNGYRPRAMA</sequence>
<evidence type="ECO:0000256" key="3">
    <source>
        <dbReference type="ARBA" id="ARBA00022448"/>
    </source>
</evidence>
<feature type="transmembrane region" description="Helical" evidence="9">
    <location>
        <begin position="66"/>
        <end position="84"/>
    </location>
</feature>
<feature type="transmembrane region" description="Helical" evidence="9">
    <location>
        <begin position="146"/>
        <end position="170"/>
    </location>
</feature>
<accession>A0A4P7D069</accession>
<dbReference type="EMBL" id="CP038149">
    <property type="protein sequence ID" value="QBQ99811.1"/>
    <property type="molecule type" value="Genomic_DNA"/>
</dbReference>
<dbReference type="KEGG" id="ppai:E1956_21985"/>
<proteinExistence type="inferred from homology"/>
<feature type="transmembrane region" description="Helical" evidence="9">
    <location>
        <begin position="182"/>
        <end position="198"/>
    </location>
</feature>
<dbReference type="PANTHER" id="PTHR42810">
    <property type="entry name" value="PURINE PERMEASE C1399.01C-RELATED"/>
    <property type="match status" value="1"/>
</dbReference>
<dbReference type="OrthoDB" id="9805749at2"/>
<dbReference type="NCBIfam" id="TIGR03173">
    <property type="entry name" value="pbuX"/>
    <property type="match status" value="1"/>
</dbReference>
<dbReference type="RefSeq" id="WP_134752891.1">
    <property type="nucleotide sequence ID" value="NZ_CP038149.1"/>
</dbReference>
<dbReference type="InterPro" id="IPR006043">
    <property type="entry name" value="NCS2"/>
</dbReference>
<comment type="subcellular location">
    <subcellularLocation>
        <location evidence="1">Cell membrane</location>
        <topology evidence="1">Multi-pass membrane protein</topology>
    </subcellularLocation>
</comment>
<feature type="transmembrane region" description="Helical" evidence="9">
    <location>
        <begin position="118"/>
        <end position="139"/>
    </location>
</feature>
<reference evidence="10 11" key="1">
    <citation type="submission" date="2019-03" db="EMBL/GenBank/DDBJ databases">
        <title>Paraburkholderia sp. 7MH5, isolated from subtropical forest soil.</title>
        <authorList>
            <person name="Gao Z.-H."/>
            <person name="Qiu L.-H."/>
        </authorList>
    </citation>
    <scope>NUCLEOTIDE SEQUENCE [LARGE SCALE GENOMIC DNA]</scope>
    <source>
        <strain evidence="10 11">7MH5</strain>
    </source>
</reference>
<evidence type="ECO:0000313" key="11">
    <source>
        <dbReference type="Proteomes" id="UP000295727"/>
    </source>
</evidence>
<feature type="region of interest" description="Disordered" evidence="8">
    <location>
        <begin position="1"/>
        <end position="25"/>
    </location>
</feature>
<evidence type="ECO:0000256" key="7">
    <source>
        <dbReference type="ARBA" id="ARBA00023136"/>
    </source>
</evidence>
<dbReference type="NCBIfam" id="NF037981">
    <property type="entry name" value="NCS2_1"/>
    <property type="match status" value="1"/>
</dbReference>
<feature type="transmembrane region" description="Helical" evidence="9">
    <location>
        <begin position="245"/>
        <end position="269"/>
    </location>
</feature>
<keyword evidence="5 9" id="KW-0812">Transmembrane</keyword>